<dbReference type="Pfam" id="PF00012">
    <property type="entry name" value="HSP70"/>
    <property type="match status" value="1"/>
</dbReference>
<evidence type="ECO:0000313" key="4">
    <source>
        <dbReference type="Proteomes" id="UP001373714"/>
    </source>
</evidence>
<reference evidence="3 4" key="1">
    <citation type="submission" date="2019-10" db="EMBL/GenBank/DDBJ databases">
        <authorList>
            <person name="Palmer J.M."/>
        </authorList>
    </citation>
    <scope>NUCLEOTIDE SEQUENCE [LARGE SCALE GENOMIC DNA]</scope>
    <source>
        <strain evidence="3 4">TWF730</strain>
    </source>
</reference>
<dbReference type="PANTHER" id="PTHR14187:SF81">
    <property type="entry name" value="HSP70 FAMILY PROTEIN (AFU_ORTHOLOGUE AFUA_4G14040)"/>
    <property type="match status" value="1"/>
</dbReference>
<sequence length="623" mass="69186">MPKKRQSAAKTEVPRAGAPEKHRLLVAVDFGTTYTGVAYCLSSNTSLGQIETITTWPACGGSVEKIPTELAYLPDQEPKWGAEANGTQYSKGSTSSPEVYGRFKLLLDPSISRTVYGEASQEETGEENVVKIPIPASKTAIQLCTDYLKQLYKHTMGILKKRMPDTLADTPIEFIFTVPAIWSHKAQEATRTAASRAGFGSGGRKIDSMSMISEPEAAAVYALATLHEDRKNQGKGDFKATELQPGEHFIICDAGGGTVDLITYQVQEVFPDLKLRESVVGGGGKCGSTYIDDGFNRLLRERIGPSFDDTTIWTAKKKGKGSQLMQKFEACKRTFGEDDSESWFLELPVAVNNDYDNRISDGEIELSSDDMKLLFDPVVDEIIQLVKSQAKKVKSEEEEGQETAGKLSTIILVGGFGESRYLYNKLEEWAQQQSPPLKVVNPTKSWSAIARGAVLQALRPAVRTRKLRCHYGFEMVTEFDPKYHKRKDAMLCQWSGQWVVDDNVQWAASMGDDCSEEKEFCFNVFYEVIASSDLKTCCELRLLGSRYHDAPREASSPKVFNLGLVPLDFSDLSLKTLPKKRVEGEMNYQINCVVRMKVGSADASFSVWIDDKCYASSRIAYND</sequence>
<evidence type="ECO:0000313" key="3">
    <source>
        <dbReference type="EMBL" id="KAK6357992.1"/>
    </source>
</evidence>
<dbReference type="PANTHER" id="PTHR14187">
    <property type="entry name" value="ALPHA KINASE/ELONGATION FACTOR 2 KINASE"/>
    <property type="match status" value="1"/>
</dbReference>
<evidence type="ECO:0000256" key="2">
    <source>
        <dbReference type="ARBA" id="ARBA00022840"/>
    </source>
</evidence>
<organism evidence="3 4">
    <name type="scientific">Orbilia blumenaviensis</name>
    <dbReference type="NCBI Taxonomy" id="1796055"/>
    <lineage>
        <taxon>Eukaryota</taxon>
        <taxon>Fungi</taxon>
        <taxon>Dikarya</taxon>
        <taxon>Ascomycota</taxon>
        <taxon>Pezizomycotina</taxon>
        <taxon>Orbiliomycetes</taxon>
        <taxon>Orbiliales</taxon>
        <taxon>Orbiliaceae</taxon>
        <taxon>Orbilia</taxon>
    </lineage>
</organism>
<dbReference type="Gene3D" id="3.90.640.10">
    <property type="entry name" value="Actin, Chain A, domain 4"/>
    <property type="match status" value="1"/>
</dbReference>
<dbReference type="CDD" id="cd10170">
    <property type="entry name" value="ASKHA_NBD_HSP70"/>
    <property type="match status" value="1"/>
</dbReference>
<dbReference type="EMBL" id="JAVHNS010000004">
    <property type="protein sequence ID" value="KAK6357992.1"/>
    <property type="molecule type" value="Genomic_DNA"/>
</dbReference>
<name>A0AAV9V9A8_9PEZI</name>
<dbReference type="InterPro" id="IPR043129">
    <property type="entry name" value="ATPase_NBD"/>
</dbReference>
<dbReference type="SUPFAM" id="SSF53067">
    <property type="entry name" value="Actin-like ATPase domain"/>
    <property type="match status" value="2"/>
</dbReference>
<proteinExistence type="predicted"/>
<dbReference type="GO" id="GO:0140662">
    <property type="term" value="F:ATP-dependent protein folding chaperone"/>
    <property type="evidence" value="ECO:0007669"/>
    <property type="project" value="InterPro"/>
</dbReference>
<keyword evidence="4" id="KW-1185">Reference proteome</keyword>
<dbReference type="AlphaFoldDB" id="A0AAV9V9A8"/>
<dbReference type="Gene3D" id="3.30.420.40">
    <property type="match status" value="2"/>
</dbReference>
<keyword evidence="1" id="KW-0547">Nucleotide-binding</keyword>
<dbReference type="InterPro" id="IPR013126">
    <property type="entry name" value="Hsp_70_fam"/>
</dbReference>
<dbReference type="Proteomes" id="UP001373714">
    <property type="component" value="Unassembled WGS sequence"/>
</dbReference>
<accession>A0AAV9V9A8</accession>
<protein>
    <recommendedName>
        <fullName evidence="5">Actin-like ATPase domain-containing protein</fullName>
    </recommendedName>
</protein>
<dbReference type="GO" id="GO:0005524">
    <property type="term" value="F:ATP binding"/>
    <property type="evidence" value="ECO:0007669"/>
    <property type="project" value="UniProtKB-KW"/>
</dbReference>
<gene>
    <name evidence="3" type="ORF">TWF730_007346</name>
</gene>
<keyword evidence="2" id="KW-0067">ATP-binding</keyword>
<evidence type="ECO:0008006" key="5">
    <source>
        <dbReference type="Google" id="ProtNLM"/>
    </source>
</evidence>
<evidence type="ECO:0000256" key="1">
    <source>
        <dbReference type="ARBA" id="ARBA00022741"/>
    </source>
</evidence>
<comment type="caution">
    <text evidence="3">The sequence shown here is derived from an EMBL/GenBank/DDBJ whole genome shotgun (WGS) entry which is preliminary data.</text>
</comment>